<accession>A0A645DXK9</accession>
<evidence type="ECO:0008006" key="2">
    <source>
        <dbReference type="Google" id="ProtNLM"/>
    </source>
</evidence>
<reference evidence="1" key="1">
    <citation type="submission" date="2019-08" db="EMBL/GenBank/DDBJ databases">
        <authorList>
            <person name="Kucharzyk K."/>
            <person name="Murdoch R.W."/>
            <person name="Higgins S."/>
            <person name="Loffler F."/>
        </authorList>
    </citation>
    <scope>NUCLEOTIDE SEQUENCE</scope>
</reference>
<protein>
    <recommendedName>
        <fullName evidence="2">NADPH-dependent FMN reductase-like domain-containing protein</fullName>
    </recommendedName>
</protein>
<comment type="caution">
    <text evidence="1">The sequence shown here is derived from an EMBL/GenBank/DDBJ whole genome shotgun (WGS) entry which is preliminary data.</text>
</comment>
<dbReference type="InterPro" id="IPR029039">
    <property type="entry name" value="Flavoprotein-like_sf"/>
</dbReference>
<gene>
    <name evidence="1" type="ORF">SDC9_141187</name>
</gene>
<sequence>MAEFHRSCKQRLPLPRQSREIVQEHVPFKPQLDGRQVGKREDIRTVLLTDEVGEDGNLSAMIKVFLASYPNKVEVVDIKSFPYEGACQGCLRCELVGECDRKDGFQAFYQNLVNSCDVLVHAMNLEGRYLKPVWKLFLDRTFSNGHRTSMMGTVPA</sequence>
<name>A0A645DXK9_9ZZZZ</name>
<dbReference type="SUPFAM" id="SSF52218">
    <property type="entry name" value="Flavoproteins"/>
    <property type="match status" value="1"/>
</dbReference>
<dbReference type="Gene3D" id="3.40.50.360">
    <property type="match status" value="1"/>
</dbReference>
<proteinExistence type="predicted"/>
<evidence type="ECO:0000313" key="1">
    <source>
        <dbReference type="EMBL" id="MPM94045.1"/>
    </source>
</evidence>
<dbReference type="EMBL" id="VSSQ01040745">
    <property type="protein sequence ID" value="MPM94045.1"/>
    <property type="molecule type" value="Genomic_DNA"/>
</dbReference>
<dbReference type="AlphaFoldDB" id="A0A645DXK9"/>
<organism evidence="1">
    <name type="scientific">bioreactor metagenome</name>
    <dbReference type="NCBI Taxonomy" id="1076179"/>
    <lineage>
        <taxon>unclassified sequences</taxon>
        <taxon>metagenomes</taxon>
        <taxon>ecological metagenomes</taxon>
    </lineage>
</organism>